<comment type="caution">
    <text evidence="2">The sequence shown here is derived from an EMBL/GenBank/DDBJ whole genome shotgun (WGS) entry which is preliminary data.</text>
</comment>
<dbReference type="OrthoDB" id="10281872at2759"/>
<feature type="signal peptide" evidence="1">
    <location>
        <begin position="1"/>
        <end position="18"/>
    </location>
</feature>
<reference evidence="2" key="1">
    <citation type="submission" date="2021-07" db="EMBL/GenBank/DDBJ databases">
        <authorList>
            <person name="Durling M."/>
        </authorList>
    </citation>
    <scope>NUCLEOTIDE SEQUENCE</scope>
</reference>
<protein>
    <submittedName>
        <fullName evidence="2">Uncharacterized protein</fullName>
    </submittedName>
</protein>
<sequence>MHFNVAATAILLIGLAQAAPNLVARKTLPPCPPGAPTRIGATDLCTKYDSQTYNACTTGATVVDGYTYTKCSEPQWQKKLGT</sequence>
<evidence type="ECO:0000313" key="2">
    <source>
        <dbReference type="EMBL" id="CAG8983170.1"/>
    </source>
</evidence>
<gene>
    <name evidence="2" type="ORF">HYALB_00010318</name>
</gene>
<feature type="chain" id="PRO_5040455462" evidence="1">
    <location>
        <begin position="19"/>
        <end position="82"/>
    </location>
</feature>
<dbReference type="EMBL" id="CAJVRM010000716">
    <property type="protein sequence ID" value="CAG8983170.1"/>
    <property type="molecule type" value="Genomic_DNA"/>
</dbReference>
<name>A0A9N9M1W2_9HELO</name>
<accession>A0A9N9M1W2</accession>
<evidence type="ECO:0000256" key="1">
    <source>
        <dbReference type="SAM" id="SignalP"/>
    </source>
</evidence>
<organism evidence="2 3">
    <name type="scientific">Hymenoscyphus albidus</name>
    <dbReference type="NCBI Taxonomy" id="595503"/>
    <lineage>
        <taxon>Eukaryota</taxon>
        <taxon>Fungi</taxon>
        <taxon>Dikarya</taxon>
        <taxon>Ascomycota</taxon>
        <taxon>Pezizomycotina</taxon>
        <taxon>Leotiomycetes</taxon>
        <taxon>Helotiales</taxon>
        <taxon>Helotiaceae</taxon>
        <taxon>Hymenoscyphus</taxon>
    </lineage>
</organism>
<keyword evidence="3" id="KW-1185">Reference proteome</keyword>
<evidence type="ECO:0000313" key="3">
    <source>
        <dbReference type="Proteomes" id="UP000701801"/>
    </source>
</evidence>
<keyword evidence="1" id="KW-0732">Signal</keyword>
<proteinExistence type="predicted"/>
<dbReference type="AlphaFoldDB" id="A0A9N9M1W2"/>
<dbReference type="Proteomes" id="UP000701801">
    <property type="component" value="Unassembled WGS sequence"/>
</dbReference>